<feature type="domain" description="Peptidase S26" evidence="8">
    <location>
        <begin position="9"/>
        <end position="155"/>
    </location>
</feature>
<dbReference type="InterPro" id="IPR019533">
    <property type="entry name" value="Peptidase_S26"/>
</dbReference>
<keyword evidence="7" id="KW-1133">Transmembrane helix</keyword>
<dbReference type="EC" id="3.4.21.89" evidence="4 7"/>
<comment type="catalytic activity">
    <reaction evidence="1 7">
        <text>Cleavage of hydrophobic, N-terminal signal or leader sequences from secreted and periplasmic proteins.</text>
        <dbReference type="EC" id="3.4.21.89"/>
    </reaction>
</comment>
<dbReference type="Pfam" id="PF10502">
    <property type="entry name" value="Peptidase_S26"/>
    <property type="match status" value="1"/>
</dbReference>
<feature type="active site" evidence="6">
    <location>
        <position position="36"/>
    </location>
</feature>
<dbReference type="InterPro" id="IPR000223">
    <property type="entry name" value="Pept_S26A_signal_pept_1"/>
</dbReference>
<keyword evidence="7" id="KW-0812">Transmembrane</keyword>
<evidence type="ECO:0000313" key="10">
    <source>
        <dbReference type="Proteomes" id="UP000198564"/>
    </source>
</evidence>
<name>A0A1H6WBK7_9LACT</name>
<evidence type="ECO:0000256" key="1">
    <source>
        <dbReference type="ARBA" id="ARBA00000677"/>
    </source>
</evidence>
<dbReference type="GO" id="GO:0009003">
    <property type="term" value="F:signal peptidase activity"/>
    <property type="evidence" value="ECO:0007669"/>
    <property type="project" value="UniProtKB-EC"/>
</dbReference>
<evidence type="ECO:0000256" key="2">
    <source>
        <dbReference type="ARBA" id="ARBA00004401"/>
    </source>
</evidence>
<evidence type="ECO:0000256" key="3">
    <source>
        <dbReference type="ARBA" id="ARBA00009370"/>
    </source>
</evidence>
<comment type="similarity">
    <text evidence="3 7">Belongs to the peptidase S26 family.</text>
</comment>
<keyword evidence="7" id="KW-0645">Protease</keyword>
<dbReference type="PROSITE" id="PS00761">
    <property type="entry name" value="SPASE_I_3"/>
    <property type="match status" value="1"/>
</dbReference>
<reference evidence="10" key="1">
    <citation type="submission" date="2016-10" db="EMBL/GenBank/DDBJ databases">
        <authorList>
            <person name="Varghese N."/>
            <person name="Submissions S."/>
        </authorList>
    </citation>
    <scope>NUCLEOTIDE SEQUENCE [LARGE SCALE GENOMIC DNA]</scope>
    <source>
        <strain evidence="10">DSM 25751</strain>
    </source>
</reference>
<dbReference type="PRINTS" id="PR00727">
    <property type="entry name" value="LEADERPTASE"/>
</dbReference>
<feature type="active site" evidence="6">
    <location>
        <position position="72"/>
    </location>
</feature>
<evidence type="ECO:0000256" key="7">
    <source>
        <dbReference type="RuleBase" id="RU362042"/>
    </source>
</evidence>
<dbReference type="PANTHER" id="PTHR43390">
    <property type="entry name" value="SIGNAL PEPTIDASE I"/>
    <property type="match status" value="1"/>
</dbReference>
<keyword evidence="10" id="KW-1185">Reference proteome</keyword>
<proteinExistence type="inferred from homology"/>
<gene>
    <name evidence="9" type="ORF">SAMN04488113_1901</name>
</gene>
<dbReference type="GO" id="GO:0006465">
    <property type="term" value="P:signal peptide processing"/>
    <property type="evidence" value="ECO:0007669"/>
    <property type="project" value="InterPro"/>
</dbReference>
<protein>
    <recommendedName>
        <fullName evidence="4 7">Signal peptidase I</fullName>
        <ecNumber evidence="4 7">3.4.21.89</ecNumber>
    </recommendedName>
</protein>
<dbReference type="EMBL" id="FNYW01000090">
    <property type="protein sequence ID" value="SEJ10210.1"/>
    <property type="molecule type" value="Genomic_DNA"/>
</dbReference>
<evidence type="ECO:0000259" key="8">
    <source>
        <dbReference type="Pfam" id="PF10502"/>
    </source>
</evidence>
<dbReference type="InterPro" id="IPR019758">
    <property type="entry name" value="Pept_S26A_signal_pept_1_CS"/>
</dbReference>
<evidence type="ECO:0000256" key="5">
    <source>
        <dbReference type="ARBA" id="ARBA00022801"/>
    </source>
</evidence>
<evidence type="ECO:0000256" key="4">
    <source>
        <dbReference type="ARBA" id="ARBA00013208"/>
    </source>
</evidence>
<dbReference type="RefSeq" id="WP_091636860.1">
    <property type="nucleotide sequence ID" value="NZ_FNYW01000090.1"/>
</dbReference>
<evidence type="ECO:0000313" key="9">
    <source>
        <dbReference type="EMBL" id="SEJ10210.1"/>
    </source>
</evidence>
<keyword evidence="5 7" id="KW-0378">Hydrolase</keyword>
<dbReference type="CDD" id="cd06530">
    <property type="entry name" value="S26_SPase_I"/>
    <property type="match status" value="1"/>
</dbReference>
<dbReference type="AlphaFoldDB" id="A0A1H6WBK7"/>
<sequence>MKENKAKKILISLIIILLLYLTINYFFMYFRVVNDSMSPNLNKEDYIVAIKSNSYESGDIIVFEQEDKVLIKRIIASSNEKVNIDQNGNVFVNDEFLYEPYIQSKSIEPYNIKFPYTVQENNFFIMGDNRKKSIDSRMHEIETVSENELLGKYLFKLPIIKK</sequence>
<comment type="subcellular location">
    <subcellularLocation>
        <location evidence="2">Cell membrane</location>
        <topology evidence="2">Single-pass type II membrane protein</topology>
    </subcellularLocation>
    <subcellularLocation>
        <location evidence="7">Membrane</location>
        <topology evidence="7">Single-pass type II membrane protein</topology>
    </subcellularLocation>
</comment>
<feature type="transmembrane region" description="Helical" evidence="7">
    <location>
        <begin position="9"/>
        <end position="30"/>
    </location>
</feature>
<dbReference type="STRING" id="1130080.SAMN04488113_1901"/>
<dbReference type="GO" id="GO:0004252">
    <property type="term" value="F:serine-type endopeptidase activity"/>
    <property type="evidence" value="ECO:0007669"/>
    <property type="project" value="InterPro"/>
</dbReference>
<dbReference type="OrthoDB" id="9802919at2"/>
<accession>A0A1H6WBK7</accession>
<dbReference type="NCBIfam" id="TIGR02227">
    <property type="entry name" value="sigpep_I_bact"/>
    <property type="match status" value="1"/>
</dbReference>
<keyword evidence="7" id="KW-0472">Membrane</keyword>
<dbReference type="InterPro" id="IPR036286">
    <property type="entry name" value="LexA/Signal_pep-like_sf"/>
</dbReference>
<evidence type="ECO:0000256" key="6">
    <source>
        <dbReference type="PIRSR" id="PIRSR600223-1"/>
    </source>
</evidence>
<dbReference type="GO" id="GO:0005886">
    <property type="term" value="C:plasma membrane"/>
    <property type="evidence" value="ECO:0007669"/>
    <property type="project" value="UniProtKB-SubCell"/>
</dbReference>
<organism evidence="9 10">
    <name type="scientific">Alkalibacterium gilvum</name>
    <dbReference type="NCBI Taxonomy" id="1130080"/>
    <lineage>
        <taxon>Bacteria</taxon>
        <taxon>Bacillati</taxon>
        <taxon>Bacillota</taxon>
        <taxon>Bacilli</taxon>
        <taxon>Lactobacillales</taxon>
        <taxon>Carnobacteriaceae</taxon>
        <taxon>Alkalibacterium</taxon>
    </lineage>
</organism>
<dbReference type="Proteomes" id="UP000198564">
    <property type="component" value="Unassembled WGS sequence"/>
</dbReference>
<dbReference type="SUPFAM" id="SSF51306">
    <property type="entry name" value="LexA/Signal peptidase"/>
    <property type="match status" value="1"/>
</dbReference>
<dbReference type="Gene3D" id="2.10.109.10">
    <property type="entry name" value="Umud Fragment, subunit A"/>
    <property type="match status" value="1"/>
</dbReference>
<dbReference type="PANTHER" id="PTHR43390:SF1">
    <property type="entry name" value="CHLOROPLAST PROCESSING PEPTIDASE"/>
    <property type="match status" value="1"/>
</dbReference>